<accession>A0A8K0GAR2</accession>
<evidence type="ECO:0000256" key="1">
    <source>
        <dbReference type="ARBA" id="ARBA00007381"/>
    </source>
</evidence>
<dbReference type="Gene3D" id="2.60.34.10">
    <property type="entry name" value="Substrate Binding Domain Of DNAk, Chain A, domain 1"/>
    <property type="match status" value="1"/>
</dbReference>
<evidence type="ECO:0000256" key="2">
    <source>
        <dbReference type="ARBA" id="ARBA00022741"/>
    </source>
</evidence>
<comment type="caution">
    <text evidence="5">The sequence shown here is derived from an EMBL/GenBank/DDBJ whole genome shotgun (WGS) entry which is preliminary data.</text>
</comment>
<dbReference type="AlphaFoldDB" id="A0A8K0GAR2"/>
<dbReference type="EMBL" id="VTPC01008675">
    <property type="protein sequence ID" value="KAF2892559.1"/>
    <property type="molecule type" value="Genomic_DNA"/>
</dbReference>
<evidence type="ECO:0000313" key="5">
    <source>
        <dbReference type="EMBL" id="KAF2892559.1"/>
    </source>
</evidence>
<dbReference type="InterPro" id="IPR018181">
    <property type="entry name" value="Heat_shock_70_CS"/>
</dbReference>
<keyword evidence="2 4" id="KW-0547">Nucleotide-binding</keyword>
<proteinExistence type="inferred from homology"/>
<dbReference type="SUPFAM" id="SSF100920">
    <property type="entry name" value="Heat shock protein 70kD (HSP70), peptide-binding domain"/>
    <property type="match status" value="1"/>
</dbReference>
<keyword evidence="6" id="KW-1185">Reference proteome</keyword>
<dbReference type="PANTHER" id="PTHR19375">
    <property type="entry name" value="HEAT SHOCK PROTEIN 70KDA"/>
    <property type="match status" value="1"/>
</dbReference>
<evidence type="ECO:0000313" key="6">
    <source>
        <dbReference type="Proteomes" id="UP000801492"/>
    </source>
</evidence>
<evidence type="ECO:0008006" key="7">
    <source>
        <dbReference type="Google" id="ProtNLM"/>
    </source>
</evidence>
<dbReference type="PROSITE" id="PS01036">
    <property type="entry name" value="HSP70_3"/>
    <property type="match status" value="1"/>
</dbReference>
<dbReference type="InterPro" id="IPR029047">
    <property type="entry name" value="HSP70_peptide-bd_sf"/>
</dbReference>
<name>A0A8K0GAR2_IGNLU</name>
<reference evidence="5" key="1">
    <citation type="submission" date="2019-08" db="EMBL/GenBank/DDBJ databases">
        <title>The genome of the North American firefly Photinus pyralis.</title>
        <authorList>
            <consortium name="Photinus pyralis genome working group"/>
            <person name="Fallon T.R."/>
            <person name="Sander Lower S.E."/>
            <person name="Weng J.-K."/>
        </authorList>
    </citation>
    <scope>NUCLEOTIDE SEQUENCE</scope>
    <source>
        <strain evidence="5">TRF0915ILg1</strain>
        <tissue evidence="5">Whole body</tissue>
    </source>
</reference>
<dbReference type="InterPro" id="IPR013126">
    <property type="entry name" value="Hsp_70_fam"/>
</dbReference>
<keyword evidence="3 4" id="KW-0067">ATP-binding</keyword>
<dbReference type="GO" id="GO:0140662">
    <property type="term" value="F:ATP-dependent protein folding chaperone"/>
    <property type="evidence" value="ECO:0007669"/>
    <property type="project" value="InterPro"/>
</dbReference>
<dbReference type="FunFam" id="3.90.640.10:FF:000003">
    <property type="entry name" value="Molecular chaperone DnaK"/>
    <property type="match status" value="1"/>
</dbReference>
<dbReference type="OrthoDB" id="6675828at2759"/>
<comment type="similarity">
    <text evidence="1 4">Belongs to the heat shock protein 70 family.</text>
</comment>
<dbReference type="Pfam" id="PF00012">
    <property type="entry name" value="HSP70"/>
    <property type="match status" value="1"/>
</dbReference>
<dbReference type="PROSITE" id="PS00329">
    <property type="entry name" value="HSP70_2"/>
    <property type="match status" value="1"/>
</dbReference>
<dbReference type="InterPro" id="IPR043129">
    <property type="entry name" value="ATPase_NBD"/>
</dbReference>
<dbReference type="FunFam" id="3.30.420.40:FF:000545">
    <property type="entry name" value="Endoplasmic reticulum chaperone BiP"/>
    <property type="match status" value="1"/>
</dbReference>
<dbReference type="Proteomes" id="UP000801492">
    <property type="component" value="Unassembled WGS sequence"/>
</dbReference>
<protein>
    <recommendedName>
        <fullName evidence="7">Heat shock protein 70</fullName>
    </recommendedName>
</protein>
<evidence type="ECO:0000256" key="4">
    <source>
        <dbReference type="RuleBase" id="RU003322"/>
    </source>
</evidence>
<dbReference type="Gene3D" id="3.30.420.40">
    <property type="match status" value="2"/>
</dbReference>
<dbReference type="Gene3D" id="3.90.640.10">
    <property type="entry name" value="Actin, Chain A, domain 4"/>
    <property type="match status" value="1"/>
</dbReference>
<organism evidence="5 6">
    <name type="scientific">Ignelater luminosus</name>
    <name type="common">Cucubano</name>
    <name type="synonym">Pyrophorus luminosus</name>
    <dbReference type="NCBI Taxonomy" id="2038154"/>
    <lineage>
        <taxon>Eukaryota</taxon>
        <taxon>Metazoa</taxon>
        <taxon>Ecdysozoa</taxon>
        <taxon>Arthropoda</taxon>
        <taxon>Hexapoda</taxon>
        <taxon>Insecta</taxon>
        <taxon>Pterygota</taxon>
        <taxon>Neoptera</taxon>
        <taxon>Endopterygota</taxon>
        <taxon>Coleoptera</taxon>
        <taxon>Polyphaga</taxon>
        <taxon>Elateriformia</taxon>
        <taxon>Elateroidea</taxon>
        <taxon>Elateridae</taxon>
        <taxon>Agrypninae</taxon>
        <taxon>Pyrophorini</taxon>
        <taxon>Ignelater</taxon>
    </lineage>
</organism>
<dbReference type="PRINTS" id="PR00301">
    <property type="entry name" value="HEATSHOCK70"/>
</dbReference>
<gene>
    <name evidence="5" type="ORF">ILUMI_13619</name>
</gene>
<dbReference type="SUPFAM" id="SSF53067">
    <property type="entry name" value="Actin-like ATPase domain"/>
    <property type="match status" value="2"/>
</dbReference>
<evidence type="ECO:0000256" key="3">
    <source>
        <dbReference type="ARBA" id="ARBA00022840"/>
    </source>
</evidence>
<sequence>MLQWHFKVVNADGHPKICVPQQNKTKKYFYPEEISGMILEKMKTIAENYLECPVTKAVVTVPAYFNDNQRQATIDAAKIAGLEVLKIMNEPTAAAFAYILKNGLTNQASNTLVFDLGGGTFDVSIINTDGTKFTVIAVNGDPDLGGADFDMLLYNYIVSVIKKEVNEEVTFKPETSQRIKAQCVRIKEQLSDAMSADFDLPSLLPDYDLLHVIKREEVEKLIRPLMRRIMNIIKETLSDAKMAVIDIDNVVLVGGSSKIPILRKELQDFFKKDLSFAVNAEEAVACGAAYQAAILNKNEDAIIKNIAVVDVTPFSLGIETEHVFMDILIKKNTPLPTTFTKLYTTVMDNQDALRIVVYQGEHELAANNTKLGYFDLTGIPPAPARKPQIYVTFSINTNGVLQVTATETSTRETKKMEVIVNTGRISEEKFVEVVQDNKDRRRKEKLIARAAEEKNKLLKLCFEAKRTVKNKDGGTEEHKFLKITEEVIRYLENLTLNETSYEEILAKKENFQKRYNEIV</sequence>
<dbReference type="GO" id="GO:0005524">
    <property type="term" value="F:ATP binding"/>
    <property type="evidence" value="ECO:0007669"/>
    <property type="project" value="UniProtKB-KW"/>
</dbReference>